<dbReference type="PRINTS" id="PR00412">
    <property type="entry name" value="EPOXHYDRLASE"/>
</dbReference>
<dbReference type="Proteomes" id="UP000322000">
    <property type="component" value="Chromosome 2"/>
</dbReference>
<keyword evidence="3" id="KW-0472">Membrane</keyword>
<keyword evidence="3" id="KW-0812">Transmembrane</keyword>
<gene>
    <name evidence="6" type="primary">LOC113508504</name>
</gene>
<evidence type="ECO:0000259" key="4">
    <source>
        <dbReference type="Pfam" id="PF00561"/>
    </source>
</evidence>
<evidence type="ECO:0000256" key="3">
    <source>
        <dbReference type="SAM" id="Phobius"/>
    </source>
</evidence>
<evidence type="ECO:0000256" key="2">
    <source>
        <dbReference type="ARBA" id="ARBA00038334"/>
    </source>
</evidence>
<dbReference type="SUPFAM" id="SSF53474">
    <property type="entry name" value="alpha/beta-Hydrolases"/>
    <property type="match status" value="1"/>
</dbReference>
<dbReference type="PRINTS" id="PR00111">
    <property type="entry name" value="ABHYDROLASE"/>
</dbReference>
<organism evidence="5 6">
    <name type="scientific">Trichoplusia ni</name>
    <name type="common">Cabbage looper</name>
    <dbReference type="NCBI Taxonomy" id="7111"/>
    <lineage>
        <taxon>Eukaryota</taxon>
        <taxon>Metazoa</taxon>
        <taxon>Ecdysozoa</taxon>
        <taxon>Arthropoda</taxon>
        <taxon>Hexapoda</taxon>
        <taxon>Insecta</taxon>
        <taxon>Pterygota</taxon>
        <taxon>Neoptera</taxon>
        <taxon>Endopterygota</taxon>
        <taxon>Lepidoptera</taxon>
        <taxon>Glossata</taxon>
        <taxon>Ditrysia</taxon>
        <taxon>Noctuoidea</taxon>
        <taxon>Noctuidae</taxon>
        <taxon>Plusiinae</taxon>
        <taxon>Trichoplusia</taxon>
    </lineage>
</organism>
<dbReference type="OrthoDB" id="408373at2759"/>
<keyword evidence="5" id="KW-1185">Reference proteome</keyword>
<comment type="similarity">
    <text evidence="2">Belongs to the AB hydrolase superfamily. Epoxide hydrolase family.</text>
</comment>
<dbReference type="Gene3D" id="3.40.50.1820">
    <property type="entry name" value="alpha/beta hydrolase"/>
    <property type="match status" value="1"/>
</dbReference>
<dbReference type="InterPro" id="IPR029058">
    <property type="entry name" value="AB_hydrolase_fold"/>
</dbReference>
<dbReference type="PANTHER" id="PTHR43329">
    <property type="entry name" value="EPOXIDE HYDROLASE"/>
    <property type="match status" value="1"/>
</dbReference>
<evidence type="ECO:0000256" key="1">
    <source>
        <dbReference type="ARBA" id="ARBA00022801"/>
    </source>
</evidence>
<protein>
    <submittedName>
        <fullName evidence="6">Epoxide hydrolase 4-like</fullName>
    </submittedName>
</protein>
<dbReference type="InParanoid" id="A0A7E5X4Q9"/>
<keyword evidence="1" id="KW-0378">Hydrolase</keyword>
<name>A0A7E5X4Q9_TRINI</name>
<dbReference type="InterPro" id="IPR000639">
    <property type="entry name" value="Epox_hydrolase-like"/>
</dbReference>
<dbReference type="InterPro" id="IPR000073">
    <property type="entry name" value="AB_hydrolase_1"/>
</dbReference>
<dbReference type="GO" id="GO:0004301">
    <property type="term" value="F:epoxide hydrolase activity"/>
    <property type="evidence" value="ECO:0007669"/>
    <property type="project" value="UniProtKB-ARBA"/>
</dbReference>
<evidence type="ECO:0000313" key="5">
    <source>
        <dbReference type="Proteomes" id="UP000322000"/>
    </source>
</evidence>
<dbReference type="KEGG" id="tnl:113508504"/>
<sequence>MYEYLKRFVLTNLLTLYYTGVALFYCAITYLKNPFSNPWAVKLKLEPPPQLTDPKYGVHKYIKVNNTKLHYVESGDSSKPLMVFLHGFPEFWYSWRYQILEFQKDYWCVAVDMRGYGDSERPEGVEHYKMELLVEDVRDLIRQLGREKFMLVAHDWGGLISCEYRNKYPETLSGLVLLASASRTAWFQEVWTSSHQRQQSWYVFLYRMPKVPELLFSINDLQVYDQVMVFPGKATNKEDIECYKYWFRKPFALTPPINYYRANFGVDWPEIVEHKENVPMLVGLAEKDNYLTPGLLDTMKKEYSCIETAIVKDTAHFLQQEDPDKVNNLIREFLSKHNI</sequence>
<feature type="transmembrane region" description="Helical" evidence="3">
    <location>
        <begin position="12"/>
        <end position="31"/>
    </location>
</feature>
<proteinExistence type="inferred from homology"/>
<evidence type="ECO:0000313" key="6">
    <source>
        <dbReference type="RefSeq" id="XP_026747382.1"/>
    </source>
</evidence>
<dbReference type="Pfam" id="PF00561">
    <property type="entry name" value="Abhydrolase_1"/>
    <property type="match status" value="1"/>
</dbReference>
<dbReference type="RefSeq" id="XP_026747382.1">
    <property type="nucleotide sequence ID" value="XM_026891581.1"/>
</dbReference>
<keyword evidence="3" id="KW-1133">Transmembrane helix</keyword>
<dbReference type="AlphaFoldDB" id="A0A7E5X4Q9"/>
<accession>A0A7E5X4Q9</accession>
<reference evidence="6" key="1">
    <citation type="submission" date="2025-08" db="UniProtKB">
        <authorList>
            <consortium name="RefSeq"/>
        </authorList>
    </citation>
    <scope>IDENTIFICATION</scope>
</reference>
<feature type="domain" description="AB hydrolase-1" evidence="4">
    <location>
        <begin position="80"/>
        <end position="323"/>
    </location>
</feature>
<dbReference type="GeneID" id="113508504"/>